<dbReference type="RefSeq" id="WP_133847721.1">
    <property type="nucleotide sequence ID" value="NZ_SNXZ01000001.1"/>
</dbReference>
<dbReference type="GO" id="GO:0016787">
    <property type="term" value="F:hydrolase activity"/>
    <property type="evidence" value="ECO:0007669"/>
    <property type="project" value="UniProtKB-KW"/>
</dbReference>
<dbReference type="PIRSF" id="PIRSF005962">
    <property type="entry name" value="Pept_M20D_amidohydro"/>
    <property type="match status" value="1"/>
</dbReference>
<evidence type="ECO:0000256" key="3">
    <source>
        <dbReference type="PIRSR" id="PIRSR005962-1"/>
    </source>
</evidence>
<protein>
    <submittedName>
        <fullName evidence="5">Hippurate hydrolase</fullName>
    </submittedName>
</protein>
<dbReference type="CDD" id="cd03886">
    <property type="entry name" value="M20_Acy1"/>
    <property type="match status" value="1"/>
</dbReference>
<evidence type="ECO:0000256" key="1">
    <source>
        <dbReference type="ARBA" id="ARBA00006153"/>
    </source>
</evidence>
<feature type="binding site" evidence="3">
    <location>
        <position position="388"/>
    </location>
    <ligand>
        <name>Mn(2+)</name>
        <dbReference type="ChEBI" id="CHEBI:29035"/>
        <label>2</label>
    </ligand>
</feature>
<reference evidence="5 6" key="1">
    <citation type="submission" date="2019-03" db="EMBL/GenBank/DDBJ databases">
        <title>Genomic Encyclopedia of Type Strains, Phase IV (KMG-IV): sequencing the most valuable type-strain genomes for metagenomic binning, comparative biology and taxonomic classification.</title>
        <authorList>
            <person name="Goeker M."/>
        </authorList>
    </citation>
    <scope>NUCLEOTIDE SEQUENCE [LARGE SCALE GENOMIC DNA]</scope>
    <source>
        <strain evidence="5 6">DSM 45361</strain>
    </source>
</reference>
<keyword evidence="6" id="KW-1185">Reference proteome</keyword>
<dbReference type="Pfam" id="PF01546">
    <property type="entry name" value="Peptidase_M20"/>
    <property type="match status" value="1"/>
</dbReference>
<dbReference type="Proteomes" id="UP000295444">
    <property type="component" value="Unassembled WGS sequence"/>
</dbReference>
<name>A0A4R6SL25_LABRH</name>
<dbReference type="SUPFAM" id="SSF53187">
    <property type="entry name" value="Zn-dependent exopeptidases"/>
    <property type="match status" value="1"/>
</dbReference>
<sequence length="418" mass="43968">MNTTRPDHAASIPNLGTDPRFIGLVEAARALQPKTVALRRQLHKNPEEGLQLPKTQAAILHAIEDLDLEVTTGKTTTSVVAVLRGAKPGPTVLLRGDMDALPLTEETGLPFASEVDGKMHACGHDTHVAMLASAARVLSSRKGALAGNVVFMFQPGEEGQHGARYMIHEGVLKAAGDDVARAFALHITSKEPSGVVVCRPGPMMAAADTFHVRITGKGGHGASPHDAVDPIPAAAAMVGALQTMLGRRVSVFEPAVITVGRIQAGTATNIIPETAEMEGTIRSLSEATRSFVHTELARICEHVGAAHDCRVLVDITPGYPVTVNDHDVALGAVKLAQTVLGQRCGKVMADPMMGAEDFSYVLQRVPGAMAFLGACPPDVEPDEAPPNHSNRVHFDESALTNGVAMYSAFALDALRATG</sequence>
<organism evidence="5 6">
    <name type="scientific">Labedaea rhizosphaerae</name>
    <dbReference type="NCBI Taxonomy" id="598644"/>
    <lineage>
        <taxon>Bacteria</taxon>
        <taxon>Bacillati</taxon>
        <taxon>Actinomycetota</taxon>
        <taxon>Actinomycetes</taxon>
        <taxon>Pseudonocardiales</taxon>
        <taxon>Pseudonocardiaceae</taxon>
        <taxon>Labedaea</taxon>
    </lineage>
</organism>
<keyword evidence="2 5" id="KW-0378">Hydrolase</keyword>
<feature type="domain" description="Peptidase M20 dimerisation" evidence="4">
    <location>
        <begin position="209"/>
        <end position="305"/>
    </location>
</feature>
<dbReference type="GO" id="GO:0046872">
    <property type="term" value="F:metal ion binding"/>
    <property type="evidence" value="ECO:0007669"/>
    <property type="project" value="UniProtKB-KW"/>
</dbReference>
<dbReference type="PANTHER" id="PTHR11014">
    <property type="entry name" value="PEPTIDASE M20 FAMILY MEMBER"/>
    <property type="match status" value="1"/>
</dbReference>
<dbReference type="AlphaFoldDB" id="A0A4R6SL25"/>
<proteinExistence type="inferred from homology"/>
<feature type="binding site" evidence="3">
    <location>
        <position position="158"/>
    </location>
    <ligand>
        <name>Mn(2+)</name>
        <dbReference type="ChEBI" id="CHEBI:29035"/>
        <label>2</label>
    </ligand>
</feature>
<dbReference type="PANTHER" id="PTHR11014:SF63">
    <property type="entry name" value="METALLOPEPTIDASE, PUTATIVE (AFU_ORTHOLOGUE AFUA_6G09600)-RELATED"/>
    <property type="match status" value="1"/>
</dbReference>
<dbReference type="OrthoDB" id="9777385at2"/>
<comment type="caution">
    <text evidence="5">The sequence shown here is derived from an EMBL/GenBank/DDBJ whole genome shotgun (WGS) entry which is preliminary data.</text>
</comment>
<evidence type="ECO:0000313" key="5">
    <source>
        <dbReference type="EMBL" id="TDQ04878.1"/>
    </source>
</evidence>
<evidence type="ECO:0000313" key="6">
    <source>
        <dbReference type="Proteomes" id="UP000295444"/>
    </source>
</evidence>
<dbReference type="Gene3D" id="3.40.630.10">
    <property type="entry name" value="Zn peptidases"/>
    <property type="match status" value="1"/>
</dbReference>
<dbReference type="EMBL" id="SNXZ01000001">
    <property type="protein sequence ID" value="TDQ04878.1"/>
    <property type="molecule type" value="Genomic_DNA"/>
</dbReference>
<dbReference type="Pfam" id="PF07687">
    <property type="entry name" value="M20_dimer"/>
    <property type="match status" value="1"/>
</dbReference>
<feature type="binding site" evidence="3">
    <location>
        <position position="124"/>
    </location>
    <ligand>
        <name>Mn(2+)</name>
        <dbReference type="ChEBI" id="CHEBI:29035"/>
        <label>2</label>
    </ligand>
</feature>
<dbReference type="NCBIfam" id="TIGR01891">
    <property type="entry name" value="amidohydrolases"/>
    <property type="match status" value="1"/>
</dbReference>
<evidence type="ECO:0000256" key="2">
    <source>
        <dbReference type="ARBA" id="ARBA00022801"/>
    </source>
</evidence>
<evidence type="ECO:0000259" key="4">
    <source>
        <dbReference type="Pfam" id="PF07687"/>
    </source>
</evidence>
<gene>
    <name evidence="5" type="ORF">EV186_101839</name>
</gene>
<comment type="similarity">
    <text evidence="1">Belongs to the peptidase M20 family.</text>
</comment>
<keyword evidence="3" id="KW-0479">Metal-binding</keyword>
<dbReference type="InterPro" id="IPR036264">
    <property type="entry name" value="Bact_exopeptidase_dim_dom"/>
</dbReference>
<dbReference type="InterPro" id="IPR017439">
    <property type="entry name" value="Amidohydrolase"/>
</dbReference>
<dbReference type="Gene3D" id="3.30.70.360">
    <property type="match status" value="1"/>
</dbReference>
<comment type="cofactor">
    <cofactor evidence="3">
        <name>Mn(2+)</name>
        <dbReference type="ChEBI" id="CHEBI:29035"/>
    </cofactor>
    <text evidence="3">The Mn(2+) ion enhances activity.</text>
</comment>
<feature type="binding site" evidence="3">
    <location>
        <position position="122"/>
    </location>
    <ligand>
        <name>Mn(2+)</name>
        <dbReference type="ChEBI" id="CHEBI:29035"/>
        <label>2</label>
    </ligand>
</feature>
<dbReference type="SUPFAM" id="SSF55031">
    <property type="entry name" value="Bacterial exopeptidase dimerisation domain"/>
    <property type="match status" value="1"/>
</dbReference>
<dbReference type="InterPro" id="IPR011650">
    <property type="entry name" value="Peptidase_M20_dimer"/>
</dbReference>
<dbReference type="InterPro" id="IPR002933">
    <property type="entry name" value="Peptidase_M20"/>
</dbReference>
<accession>A0A4R6SL25</accession>
<dbReference type="FunFam" id="3.30.70.360:FF:000014">
    <property type="entry name" value="N-acyl-L-amino acid amidohydrolase"/>
    <property type="match status" value="1"/>
</dbReference>
<keyword evidence="3" id="KW-0464">Manganese</keyword>
<feature type="binding site" evidence="3">
    <location>
        <position position="186"/>
    </location>
    <ligand>
        <name>Mn(2+)</name>
        <dbReference type="ChEBI" id="CHEBI:29035"/>
        <label>2</label>
    </ligand>
</feature>